<dbReference type="EMBL" id="KU144998">
    <property type="protein sequence ID" value="AMK59637.1"/>
    <property type="molecule type" value="Genomic_DNA"/>
</dbReference>
<name>A0A140E025_9BACT</name>
<sequence>MTPLQGQTMKLKVAVALLVLAASHLAQAGEADVYPCFKMAIGFPGQYNYFYVCGEVALTQDPNLIGKARSETVRATYTNQAGQQMVGTFNKYIRHTCKDGICAEATGSDNAPFSGHAPDGTYYVQLDYYLSPTPSGEGAAYRTGTGPLFGGAASAPANGLTGEACYEQKMTDFRKENGEEAMIIHDQIVEWQQQCGLSPSQ</sequence>
<dbReference type="AlphaFoldDB" id="A0A140E025"/>
<feature type="signal peptide" evidence="1">
    <location>
        <begin position="1"/>
        <end position="28"/>
    </location>
</feature>
<protein>
    <submittedName>
        <fullName evidence="2">Uncharacterized protein</fullName>
    </submittedName>
</protein>
<organism evidence="2">
    <name type="scientific">uncultured bacterium UPO78</name>
    <dbReference type="NCBI Taxonomy" id="1776995"/>
    <lineage>
        <taxon>Bacteria</taxon>
        <taxon>environmental samples</taxon>
    </lineage>
</organism>
<feature type="chain" id="PRO_5007302113" evidence="1">
    <location>
        <begin position="29"/>
        <end position="201"/>
    </location>
</feature>
<reference evidence="2" key="1">
    <citation type="journal article" date="2016" name="Appl. Environ. Microbiol.">
        <title>Functional Metagenomics of a Biostimulated Petroleum-Contaminated Soil Reveals an Extraordinary Diversity of Extradiol Dioxygenases.</title>
        <authorList>
            <person name="Terron-Gonzalez L."/>
            <person name="Martin-Cabello G."/>
            <person name="Ferrer M."/>
            <person name="Santero E."/>
        </authorList>
    </citation>
    <scope>NUCLEOTIDE SEQUENCE</scope>
</reference>
<proteinExistence type="predicted"/>
<evidence type="ECO:0000313" key="2">
    <source>
        <dbReference type="EMBL" id="AMK59637.1"/>
    </source>
</evidence>
<accession>A0A140E025</accession>
<evidence type="ECO:0000256" key="1">
    <source>
        <dbReference type="SAM" id="SignalP"/>
    </source>
</evidence>
<keyword evidence="1" id="KW-0732">Signal</keyword>